<dbReference type="PROSITE" id="PS50878">
    <property type="entry name" value="RT_POL"/>
    <property type="match status" value="1"/>
</dbReference>
<feature type="non-terminal residue" evidence="2">
    <location>
        <position position="162"/>
    </location>
</feature>
<organism evidence="2">
    <name type="scientific">mine drainage metagenome</name>
    <dbReference type="NCBI Taxonomy" id="410659"/>
    <lineage>
        <taxon>unclassified sequences</taxon>
        <taxon>metagenomes</taxon>
        <taxon>ecological metagenomes</taxon>
    </lineage>
</organism>
<evidence type="ECO:0000259" key="1">
    <source>
        <dbReference type="PROSITE" id="PS50878"/>
    </source>
</evidence>
<keyword evidence="2" id="KW-0548">Nucleotidyltransferase</keyword>
<reference evidence="2" key="2">
    <citation type="journal article" date="2014" name="ISME J.">
        <title>Microbial stratification in low pH oxic and suboxic macroscopic growths along an acid mine drainage.</title>
        <authorList>
            <person name="Mendez-Garcia C."/>
            <person name="Mesa V."/>
            <person name="Sprenger R.R."/>
            <person name="Richter M."/>
            <person name="Diez M.S."/>
            <person name="Solano J."/>
            <person name="Bargiela R."/>
            <person name="Golyshina O.V."/>
            <person name="Manteca A."/>
            <person name="Ramos J.L."/>
            <person name="Gallego J.R."/>
            <person name="Llorente I."/>
            <person name="Martins Dos Santos V.A."/>
            <person name="Jensen O.N."/>
            <person name="Pelaez A.I."/>
            <person name="Sanchez J."/>
            <person name="Ferrer M."/>
        </authorList>
    </citation>
    <scope>NUCLEOTIDE SEQUENCE</scope>
</reference>
<name>T0Z5T4_9ZZZZ</name>
<dbReference type="GO" id="GO:0003964">
    <property type="term" value="F:RNA-directed DNA polymerase activity"/>
    <property type="evidence" value="ECO:0007669"/>
    <property type="project" value="UniProtKB-KW"/>
</dbReference>
<protein>
    <submittedName>
        <fullName evidence="2">RNA-directed DNA polymerase (Reverse transcriptase)</fullName>
    </submittedName>
</protein>
<reference evidence="2" key="1">
    <citation type="submission" date="2013-08" db="EMBL/GenBank/DDBJ databases">
        <authorList>
            <person name="Mendez C."/>
            <person name="Richter M."/>
            <person name="Ferrer M."/>
            <person name="Sanchez J."/>
        </authorList>
    </citation>
    <scope>NUCLEOTIDE SEQUENCE</scope>
</reference>
<sequence length="162" mass="19049">DFVAGFEHREDAERFLAELRARLARFGLGLHAEKTRLIEFGRFATPQRAAQGLGRPETFTFLGFTHISGRSRTGRFVLRRLTSKQRMRSKLCAVKAECMRRRHLPIPVQGRWLASVVRGHLAYYAVPFNSDALVAFHTQVRRHWYRALRRRSQRTRLNWSRM</sequence>
<proteinExistence type="predicted"/>
<comment type="caution">
    <text evidence="2">The sequence shown here is derived from an EMBL/GenBank/DDBJ whole genome shotgun (WGS) entry which is preliminary data.</text>
</comment>
<dbReference type="InterPro" id="IPR000477">
    <property type="entry name" value="RT_dom"/>
</dbReference>
<feature type="non-terminal residue" evidence="2">
    <location>
        <position position="1"/>
    </location>
</feature>
<accession>T0Z5T4</accession>
<keyword evidence="2" id="KW-0695">RNA-directed DNA polymerase</keyword>
<keyword evidence="2" id="KW-0808">Transferase</keyword>
<dbReference type="AlphaFoldDB" id="T0Z5T4"/>
<gene>
    <name evidence="2" type="ORF">B1B_15319</name>
</gene>
<feature type="domain" description="Reverse transcriptase" evidence="1">
    <location>
        <begin position="1"/>
        <end position="66"/>
    </location>
</feature>
<evidence type="ECO:0000313" key="2">
    <source>
        <dbReference type="EMBL" id="EQD39517.1"/>
    </source>
</evidence>
<dbReference type="EMBL" id="AUZY01010188">
    <property type="protein sequence ID" value="EQD39517.1"/>
    <property type="molecule type" value="Genomic_DNA"/>
</dbReference>